<reference evidence="1" key="1">
    <citation type="submission" date="2019-10" db="EMBL/GenBank/DDBJ databases">
        <authorList>
            <consortium name="DOE Joint Genome Institute"/>
            <person name="Kuo A."/>
            <person name="Miyauchi S."/>
            <person name="Kiss E."/>
            <person name="Drula E."/>
            <person name="Kohler A."/>
            <person name="Sanchez-Garcia M."/>
            <person name="Andreopoulos B."/>
            <person name="Barry K.W."/>
            <person name="Bonito G."/>
            <person name="Buee M."/>
            <person name="Carver A."/>
            <person name="Chen C."/>
            <person name="Cichocki N."/>
            <person name="Clum A."/>
            <person name="Culley D."/>
            <person name="Crous P.W."/>
            <person name="Fauchery L."/>
            <person name="Girlanda M."/>
            <person name="Hayes R."/>
            <person name="Keri Z."/>
            <person name="Labutti K."/>
            <person name="Lipzen A."/>
            <person name="Lombard V."/>
            <person name="Magnuson J."/>
            <person name="Maillard F."/>
            <person name="Morin E."/>
            <person name="Murat C."/>
            <person name="Nolan M."/>
            <person name="Ohm R."/>
            <person name="Pangilinan J."/>
            <person name="Pereira M."/>
            <person name="Perotto S."/>
            <person name="Peter M."/>
            <person name="Riley R."/>
            <person name="Sitrit Y."/>
            <person name="Stielow B."/>
            <person name="Szollosi G."/>
            <person name="Zifcakova L."/>
            <person name="Stursova M."/>
            <person name="Spatafora J.W."/>
            <person name="Tedersoo L."/>
            <person name="Vaario L.-M."/>
            <person name="Yamada A."/>
            <person name="Yan M."/>
            <person name="Wang P."/>
            <person name="Xu J."/>
            <person name="Bruns T."/>
            <person name="Baldrian P."/>
            <person name="Vilgalys R."/>
            <person name="Henrissat B."/>
            <person name="Grigoriev I.V."/>
            <person name="Hibbett D."/>
            <person name="Nagy L.G."/>
            <person name="Martin F.M."/>
        </authorList>
    </citation>
    <scope>NUCLEOTIDE SEQUENCE</scope>
    <source>
        <strain evidence="1">P2</strain>
    </source>
</reference>
<gene>
    <name evidence="1" type="ORF">BDM02DRAFT_3120114</name>
</gene>
<sequence length="614" mass="68172">MTDYLDYQGMNSGHLEAGPSSFVRPLNLADRKSGQTSHTSRTSNTSCLTYATNGSAPAPDETQQSPAEPIMGMPTPVMPPKGLHLPGEEQYDDEDDDVPEYMMVDADLSMIPQFGAQNQPLDVQEPPLKVHHNKPVPVKVQGGRKGFVGGFVSGLRRLPRMLRNQRGKIVQRQPSHDTVLELPGFGEDSPGYDPFRAHPPSIPHHPLPTSHHVPSVPASHPVTSMHYSHYTHDERSESPTSRDPEDFDDEELDHNHSESDEEGDQHSVHRQSTVPPSTHQSGRYSTHLSTHHSNHPSTQRSNQNSSHQSNHHSDRPSPHRSATHSRPQTALDGDTTLIHQTQNGEPEAVVVHPLPTSDYKSMVPESSSSSSNSSHATNVNRIQKFVTDVYNLPWVATNVTVDFIPERDGRRYRGMDPDMKKIPKPLQSWYPPIHKDLDLLAEESQPQSAPVMAHRRQDGHRRALTESSVSPTSAGVTQSVTPSTTYSPRRYSVNSEPVPRHPRHTRDFRHTHRHRRRHRDHSRPHSPPIYPVLASPQPLYLYPGPASPPVIPIPQPAFGSSASSPRSRRGITSPAVPVYMIPIPPPVYQPMSGFPYATPQQTQSQPATNPPTSG</sequence>
<name>A0ACB6Z7B5_THEGA</name>
<accession>A0ACB6Z7B5</accession>
<evidence type="ECO:0000313" key="2">
    <source>
        <dbReference type="Proteomes" id="UP000886501"/>
    </source>
</evidence>
<comment type="caution">
    <text evidence="1">The sequence shown here is derived from an EMBL/GenBank/DDBJ whole genome shotgun (WGS) entry which is preliminary data.</text>
</comment>
<organism evidence="1 2">
    <name type="scientific">Thelephora ganbajun</name>
    <name type="common">Ganba fungus</name>
    <dbReference type="NCBI Taxonomy" id="370292"/>
    <lineage>
        <taxon>Eukaryota</taxon>
        <taxon>Fungi</taxon>
        <taxon>Dikarya</taxon>
        <taxon>Basidiomycota</taxon>
        <taxon>Agaricomycotina</taxon>
        <taxon>Agaricomycetes</taxon>
        <taxon>Thelephorales</taxon>
        <taxon>Thelephoraceae</taxon>
        <taxon>Thelephora</taxon>
    </lineage>
</organism>
<dbReference type="EMBL" id="MU118088">
    <property type="protein sequence ID" value="KAF9645506.1"/>
    <property type="molecule type" value="Genomic_DNA"/>
</dbReference>
<keyword evidence="2" id="KW-1185">Reference proteome</keyword>
<proteinExistence type="predicted"/>
<protein>
    <submittedName>
        <fullName evidence="1">Uncharacterized protein</fullName>
    </submittedName>
</protein>
<dbReference type="Proteomes" id="UP000886501">
    <property type="component" value="Unassembled WGS sequence"/>
</dbReference>
<evidence type="ECO:0000313" key="1">
    <source>
        <dbReference type="EMBL" id="KAF9645506.1"/>
    </source>
</evidence>
<reference evidence="1" key="2">
    <citation type="journal article" date="2020" name="Nat. Commun.">
        <title>Large-scale genome sequencing of mycorrhizal fungi provides insights into the early evolution of symbiotic traits.</title>
        <authorList>
            <person name="Miyauchi S."/>
            <person name="Kiss E."/>
            <person name="Kuo A."/>
            <person name="Drula E."/>
            <person name="Kohler A."/>
            <person name="Sanchez-Garcia M."/>
            <person name="Morin E."/>
            <person name="Andreopoulos B."/>
            <person name="Barry K.W."/>
            <person name="Bonito G."/>
            <person name="Buee M."/>
            <person name="Carver A."/>
            <person name="Chen C."/>
            <person name="Cichocki N."/>
            <person name="Clum A."/>
            <person name="Culley D."/>
            <person name="Crous P.W."/>
            <person name="Fauchery L."/>
            <person name="Girlanda M."/>
            <person name="Hayes R.D."/>
            <person name="Keri Z."/>
            <person name="LaButti K."/>
            <person name="Lipzen A."/>
            <person name="Lombard V."/>
            <person name="Magnuson J."/>
            <person name="Maillard F."/>
            <person name="Murat C."/>
            <person name="Nolan M."/>
            <person name="Ohm R.A."/>
            <person name="Pangilinan J."/>
            <person name="Pereira M.F."/>
            <person name="Perotto S."/>
            <person name="Peter M."/>
            <person name="Pfister S."/>
            <person name="Riley R."/>
            <person name="Sitrit Y."/>
            <person name="Stielow J.B."/>
            <person name="Szollosi G."/>
            <person name="Zifcakova L."/>
            <person name="Stursova M."/>
            <person name="Spatafora J.W."/>
            <person name="Tedersoo L."/>
            <person name="Vaario L.M."/>
            <person name="Yamada A."/>
            <person name="Yan M."/>
            <person name="Wang P."/>
            <person name="Xu J."/>
            <person name="Bruns T."/>
            <person name="Baldrian P."/>
            <person name="Vilgalys R."/>
            <person name="Dunand C."/>
            <person name="Henrissat B."/>
            <person name="Grigoriev I.V."/>
            <person name="Hibbett D."/>
            <person name="Nagy L.G."/>
            <person name="Martin F.M."/>
        </authorList>
    </citation>
    <scope>NUCLEOTIDE SEQUENCE</scope>
    <source>
        <strain evidence="1">P2</strain>
    </source>
</reference>